<accession>A0A7X6BEZ6</accession>
<dbReference type="InterPro" id="IPR051404">
    <property type="entry name" value="TA_system_antitoxin"/>
</dbReference>
<dbReference type="PANTHER" id="PTHR34504:SF2">
    <property type="entry name" value="UPF0150 PROTEIN SSL0259"/>
    <property type="match status" value="1"/>
</dbReference>
<dbReference type="Pfam" id="PF15919">
    <property type="entry name" value="HicB_lk_antitox"/>
    <property type="match status" value="1"/>
</dbReference>
<dbReference type="AlphaFoldDB" id="A0A7X6BEZ6"/>
<feature type="domain" description="HicB-like antitoxin of toxin-antitoxin system" evidence="1">
    <location>
        <begin position="6"/>
        <end position="120"/>
    </location>
</feature>
<gene>
    <name evidence="2" type="ORF">GGR89_003792</name>
</gene>
<reference evidence="2 3" key="1">
    <citation type="submission" date="2020-03" db="EMBL/GenBank/DDBJ databases">
        <title>Genomic Encyclopedia of Type Strains, Phase IV (KMG-IV): sequencing the most valuable type-strain genomes for metagenomic binning, comparative biology and taxonomic classification.</title>
        <authorList>
            <person name="Goeker M."/>
        </authorList>
    </citation>
    <scope>NUCLEOTIDE SEQUENCE [LARGE SCALE GENOMIC DNA]</scope>
    <source>
        <strain evidence="2 3">DSM 7225</strain>
    </source>
</reference>
<keyword evidence="3" id="KW-1185">Reference proteome</keyword>
<evidence type="ECO:0000313" key="2">
    <source>
        <dbReference type="EMBL" id="NJB99451.1"/>
    </source>
</evidence>
<dbReference type="Proteomes" id="UP000531251">
    <property type="component" value="Unassembled WGS sequence"/>
</dbReference>
<comment type="caution">
    <text evidence="2">The sequence shown here is derived from an EMBL/GenBank/DDBJ whole genome shotgun (WGS) entry which is preliminary data.</text>
</comment>
<sequence>MATVYYPAIIEKDSEGFGVYFPDLPGCVSAGSTAQEAAEGAQEALEGHLSVMSEFGDPIPEPSAIDAIHPEEGSVEVARLLVAGERPGRAVRVQITIEDQLLARIDRVASNRSRFLAEAAREKLGGKVAAAPQR</sequence>
<dbReference type="EMBL" id="JAATJB010000015">
    <property type="protein sequence ID" value="NJB99451.1"/>
    <property type="molecule type" value="Genomic_DNA"/>
</dbReference>
<dbReference type="Gene3D" id="3.30.160.250">
    <property type="match status" value="1"/>
</dbReference>
<evidence type="ECO:0000259" key="1">
    <source>
        <dbReference type="Pfam" id="PF15919"/>
    </source>
</evidence>
<dbReference type="CDD" id="cd22231">
    <property type="entry name" value="RHH_NikR_HicB-like"/>
    <property type="match status" value="1"/>
</dbReference>
<organism evidence="2 3">
    <name type="scientific">Sphingomonas trueperi</name>
    <dbReference type="NCBI Taxonomy" id="53317"/>
    <lineage>
        <taxon>Bacteria</taxon>
        <taxon>Pseudomonadati</taxon>
        <taxon>Pseudomonadota</taxon>
        <taxon>Alphaproteobacteria</taxon>
        <taxon>Sphingomonadales</taxon>
        <taxon>Sphingomonadaceae</taxon>
        <taxon>Sphingomonas</taxon>
    </lineage>
</organism>
<name>A0A7X6BEZ6_9SPHN</name>
<dbReference type="SUPFAM" id="SSF143100">
    <property type="entry name" value="TTHA1013/TTHA0281-like"/>
    <property type="match status" value="1"/>
</dbReference>
<dbReference type="PANTHER" id="PTHR34504">
    <property type="entry name" value="ANTITOXIN HICB"/>
    <property type="match status" value="1"/>
</dbReference>
<dbReference type="RefSeq" id="WP_125977280.1">
    <property type="nucleotide sequence ID" value="NZ_BAAADY010000020.1"/>
</dbReference>
<dbReference type="InterPro" id="IPR031807">
    <property type="entry name" value="HicB-like"/>
</dbReference>
<proteinExistence type="predicted"/>
<evidence type="ECO:0000313" key="3">
    <source>
        <dbReference type="Proteomes" id="UP000531251"/>
    </source>
</evidence>
<protein>
    <submittedName>
        <fullName evidence="2">Putative RNase H-like HicB family nuclease</fullName>
    </submittedName>
</protein>
<dbReference type="InterPro" id="IPR035069">
    <property type="entry name" value="TTHA1013/TTHA0281-like"/>
</dbReference>